<evidence type="ECO:0000256" key="4">
    <source>
        <dbReference type="ARBA" id="ARBA00022723"/>
    </source>
</evidence>
<dbReference type="InterPro" id="IPR047213">
    <property type="entry name" value="TPP_PYR_PDC_IPDC-like"/>
</dbReference>
<evidence type="ECO:0000256" key="8">
    <source>
        <dbReference type="ARBA" id="ARBA00023239"/>
    </source>
</evidence>
<comment type="similarity">
    <text evidence="3 10">Belongs to the TPP enzyme family.</text>
</comment>
<feature type="domain" description="Thiamine pyrophosphate enzyme central" evidence="11">
    <location>
        <begin position="205"/>
        <end position="315"/>
    </location>
</feature>
<evidence type="ECO:0000259" key="13">
    <source>
        <dbReference type="Pfam" id="PF02776"/>
    </source>
</evidence>
<dbReference type="PANTHER" id="PTHR43452:SF30">
    <property type="entry name" value="PYRUVATE DECARBOXYLASE ISOZYME 1-RELATED"/>
    <property type="match status" value="1"/>
</dbReference>
<evidence type="ECO:0000259" key="11">
    <source>
        <dbReference type="Pfam" id="PF00205"/>
    </source>
</evidence>
<dbReference type="GO" id="GO:0005829">
    <property type="term" value="C:cytosol"/>
    <property type="evidence" value="ECO:0007669"/>
    <property type="project" value="TreeGrafter"/>
</dbReference>
<dbReference type="InterPro" id="IPR029061">
    <property type="entry name" value="THDP-binding"/>
</dbReference>
<dbReference type="CDD" id="cd02005">
    <property type="entry name" value="TPP_PDC_IPDC"/>
    <property type="match status" value="1"/>
</dbReference>
<evidence type="ECO:0000256" key="5">
    <source>
        <dbReference type="ARBA" id="ARBA00022793"/>
    </source>
</evidence>
<dbReference type="InterPro" id="IPR029035">
    <property type="entry name" value="DHS-like_NAD/FAD-binding_dom"/>
</dbReference>
<dbReference type="InterPro" id="IPR011766">
    <property type="entry name" value="TPP_enzyme_TPP-bd"/>
</dbReference>
<dbReference type="RefSeq" id="WP_259659957.1">
    <property type="nucleotide sequence ID" value="NZ_JAHXRI010000004.1"/>
</dbReference>
<keyword evidence="15" id="KW-1185">Reference proteome</keyword>
<dbReference type="GO" id="GO:0000287">
    <property type="term" value="F:magnesium ion binding"/>
    <property type="evidence" value="ECO:0007669"/>
    <property type="project" value="InterPro"/>
</dbReference>
<dbReference type="PANTHER" id="PTHR43452">
    <property type="entry name" value="PYRUVATE DECARBOXYLASE"/>
    <property type="match status" value="1"/>
</dbReference>
<feature type="binding site" evidence="9">
    <location>
        <position position="469"/>
    </location>
    <ligand>
        <name>Mg(2+)</name>
        <dbReference type="ChEBI" id="CHEBI:18420"/>
    </ligand>
</feature>
<dbReference type="Proteomes" id="UP000739565">
    <property type="component" value="Unassembled WGS sequence"/>
</dbReference>
<dbReference type="InterPro" id="IPR012001">
    <property type="entry name" value="Thiamin_PyroP_enz_TPP-bd_dom"/>
</dbReference>
<name>A0A953N7H1_9BURK</name>
<dbReference type="GO" id="GO:0030976">
    <property type="term" value="F:thiamine pyrophosphate binding"/>
    <property type="evidence" value="ECO:0007669"/>
    <property type="project" value="InterPro"/>
</dbReference>
<dbReference type="CDD" id="cd07038">
    <property type="entry name" value="TPP_PYR_PDC_IPDC_like"/>
    <property type="match status" value="1"/>
</dbReference>
<dbReference type="InterPro" id="IPR012110">
    <property type="entry name" value="PDC/IPDC-like"/>
</dbReference>
<protein>
    <submittedName>
        <fullName evidence="14">Alpha-keto acid decarboxylase family protein</fullName>
    </submittedName>
</protein>
<dbReference type="InterPro" id="IPR012000">
    <property type="entry name" value="Thiamin_PyroP_enz_cen_dom"/>
</dbReference>
<comment type="cofactor">
    <cofactor evidence="1">
        <name>a metal cation</name>
        <dbReference type="ChEBI" id="CHEBI:25213"/>
    </cofactor>
</comment>
<gene>
    <name evidence="14" type="ORF">KZZ10_02675</name>
</gene>
<evidence type="ECO:0000259" key="12">
    <source>
        <dbReference type="Pfam" id="PF02775"/>
    </source>
</evidence>
<feature type="binding site" evidence="9">
    <location>
        <position position="442"/>
    </location>
    <ligand>
        <name>Mg(2+)</name>
        <dbReference type="ChEBI" id="CHEBI:18420"/>
    </ligand>
</feature>
<evidence type="ECO:0000256" key="2">
    <source>
        <dbReference type="ARBA" id="ARBA00001964"/>
    </source>
</evidence>
<proteinExistence type="inferred from homology"/>
<dbReference type="SUPFAM" id="SSF52518">
    <property type="entry name" value="Thiamin diphosphate-binding fold (THDP-binding)"/>
    <property type="match status" value="2"/>
</dbReference>
<dbReference type="InterPro" id="IPR047214">
    <property type="entry name" value="TPP_PDC_IPDC"/>
</dbReference>
<organism evidence="14 15">
    <name type="scientific">Zwartia hollandica</name>
    <dbReference type="NCBI Taxonomy" id="324606"/>
    <lineage>
        <taxon>Bacteria</taxon>
        <taxon>Pseudomonadati</taxon>
        <taxon>Pseudomonadota</taxon>
        <taxon>Betaproteobacteria</taxon>
        <taxon>Burkholderiales</taxon>
        <taxon>Alcaligenaceae</taxon>
        <taxon>Zwartia</taxon>
    </lineage>
</organism>
<evidence type="ECO:0000256" key="3">
    <source>
        <dbReference type="ARBA" id="ARBA00007812"/>
    </source>
</evidence>
<keyword evidence="5" id="KW-0210">Decarboxylase</keyword>
<evidence type="ECO:0000256" key="7">
    <source>
        <dbReference type="ARBA" id="ARBA00023052"/>
    </source>
</evidence>
<dbReference type="Pfam" id="PF02775">
    <property type="entry name" value="TPP_enzyme_C"/>
    <property type="match status" value="1"/>
</dbReference>
<dbReference type="Pfam" id="PF00205">
    <property type="entry name" value="TPP_enzyme_M"/>
    <property type="match status" value="1"/>
</dbReference>
<evidence type="ECO:0000256" key="10">
    <source>
        <dbReference type="RuleBase" id="RU362132"/>
    </source>
</evidence>
<evidence type="ECO:0000256" key="1">
    <source>
        <dbReference type="ARBA" id="ARBA00001920"/>
    </source>
</evidence>
<dbReference type="Pfam" id="PF02776">
    <property type="entry name" value="TPP_enzyme_N"/>
    <property type="match status" value="1"/>
</dbReference>
<dbReference type="GO" id="GO:0004737">
    <property type="term" value="F:pyruvate decarboxylase activity"/>
    <property type="evidence" value="ECO:0007669"/>
    <property type="project" value="TreeGrafter"/>
</dbReference>
<evidence type="ECO:0000313" key="15">
    <source>
        <dbReference type="Proteomes" id="UP000739565"/>
    </source>
</evidence>
<evidence type="ECO:0000256" key="6">
    <source>
        <dbReference type="ARBA" id="ARBA00022842"/>
    </source>
</evidence>
<dbReference type="EMBL" id="JAHXRI010000004">
    <property type="protein sequence ID" value="MBZ1349539.1"/>
    <property type="molecule type" value="Genomic_DNA"/>
</dbReference>
<feature type="domain" description="Thiamine pyrophosphate enzyme N-terminal TPP-binding" evidence="13">
    <location>
        <begin position="7"/>
        <end position="114"/>
    </location>
</feature>
<dbReference type="PIRSF" id="PIRSF036565">
    <property type="entry name" value="Pyruvt_ip_decrb"/>
    <property type="match status" value="1"/>
</dbReference>
<keyword evidence="4 9" id="KW-0479">Metal-binding</keyword>
<evidence type="ECO:0000313" key="14">
    <source>
        <dbReference type="EMBL" id="MBZ1349539.1"/>
    </source>
</evidence>
<dbReference type="AlphaFoldDB" id="A0A953N7H1"/>
<comment type="cofactor">
    <cofactor evidence="2">
        <name>thiamine diphosphate</name>
        <dbReference type="ChEBI" id="CHEBI:58937"/>
    </cofactor>
</comment>
<dbReference type="Gene3D" id="3.40.50.1220">
    <property type="entry name" value="TPP-binding domain"/>
    <property type="match status" value="1"/>
</dbReference>
<sequence length="561" mass="60001">MTSIPVTVAEYVVNRLADLGIDRVFGVPGDYSFPFDDAIEACERLQWIVCANELNAAYAADGYARINGVSILSTTYGVGELSALNGVMGARAQRLPVFHIVGAPSTQIQRQGLITHHTLGDGVFNNFKAASEAACCVSANLTPDNVIEEMERVIREALRLSAPAYISVPMDLGKMPIIGKPVKGVSLSQIKRTHSDPAVLAAAIDFVINKLQASKNTIALPTQFVTNYGLTTALLNFLNTSNLPFATTPMDKGVLSESHPGYLGIYSGMGSSPVDLKATVEGAELVLDIGGVVFEDFNTTFWTDNIASTKLIVLGDQFVRMGSTIFTGVTLGDMLEGLTKRVSARPNLSVKSSQSVMPIVGADTDPTSSDNFYPRLQSLLKSGDVLVVETGTCIMYTTPMLLPDGVGFQTQTLWGSIGWATPAAEGVCMANKNGRTILVTGDGSHQLTANEIGVMGRYGIKPIIFVLNNNIFGVENVLSEIGPSYDELAKWKYAQIPAAMGCDTWFAARVSTVAELDAAIKKANTYDGASYIEVMIPASESQPIPLNVQNQIYKTNIPGKS</sequence>
<dbReference type="Gene3D" id="3.40.50.970">
    <property type="match status" value="2"/>
</dbReference>
<feature type="domain" description="Thiamine pyrophosphate enzyme TPP-binding" evidence="12">
    <location>
        <begin position="407"/>
        <end position="534"/>
    </location>
</feature>
<accession>A0A953N7H1</accession>
<comment type="cofactor">
    <cofactor evidence="9">
        <name>Mg(2+)</name>
        <dbReference type="ChEBI" id="CHEBI:18420"/>
    </cofactor>
    <text evidence="9">Binds 1 Mg(2+) per subunit.</text>
</comment>
<reference evidence="14" key="1">
    <citation type="submission" date="2021-07" db="EMBL/GenBank/DDBJ databases">
        <title>New genus and species of the family Alcaligenaceae.</title>
        <authorList>
            <person name="Hahn M.W."/>
        </authorList>
    </citation>
    <scope>NUCLEOTIDE SEQUENCE</scope>
    <source>
        <strain evidence="14">LF4-65</strain>
    </source>
</reference>
<comment type="caution">
    <text evidence="14">The sequence shown here is derived from an EMBL/GenBank/DDBJ whole genome shotgun (WGS) entry which is preliminary data.</text>
</comment>
<keyword evidence="6 9" id="KW-0460">Magnesium</keyword>
<dbReference type="GO" id="GO:0000949">
    <property type="term" value="P:aromatic amino acid family catabolic process to alcohol via Ehrlich pathway"/>
    <property type="evidence" value="ECO:0007669"/>
    <property type="project" value="TreeGrafter"/>
</dbReference>
<keyword evidence="8" id="KW-0456">Lyase</keyword>
<evidence type="ECO:0000256" key="9">
    <source>
        <dbReference type="PIRSR" id="PIRSR036565-2"/>
    </source>
</evidence>
<dbReference type="SUPFAM" id="SSF52467">
    <property type="entry name" value="DHS-like NAD/FAD-binding domain"/>
    <property type="match status" value="1"/>
</dbReference>
<keyword evidence="7 10" id="KW-0786">Thiamine pyrophosphate</keyword>